<evidence type="ECO:0000256" key="4">
    <source>
        <dbReference type="ARBA" id="ARBA00023136"/>
    </source>
</evidence>
<evidence type="ECO:0000256" key="5">
    <source>
        <dbReference type="ARBA" id="ARBA00038359"/>
    </source>
</evidence>
<dbReference type="PANTHER" id="PTHR33048">
    <property type="entry name" value="PTH11-LIKE INTEGRAL MEMBRANE PROTEIN (AFU_ORTHOLOGUE AFUA_5G11245)"/>
    <property type="match status" value="1"/>
</dbReference>
<gene>
    <name evidence="9" type="ORF">BJ878DRAFT_545367</name>
</gene>
<evidence type="ECO:0000256" key="3">
    <source>
        <dbReference type="ARBA" id="ARBA00022989"/>
    </source>
</evidence>
<feature type="transmembrane region" description="Helical" evidence="7">
    <location>
        <begin position="6"/>
        <end position="31"/>
    </location>
</feature>
<evidence type="ECO:0000313" key="10">
    <source>
        <dbReference type="Proteomes" id="UP000887226"/>
    </source>
</evidence>
<dbReference type="OrthoDB" id="5398388at2759"/>
<reference evidence="9" key="1">
    <citation type="journal article" date="2021" name="IMA Fungus">
        <title>Genomic characterization of three marine fungi, including Emericellopsis atlantica sp. nov. with signatures of a generalist lifestyle and marine biomass degradation.</title>
        <authorList>
            <person name="Hagestad O.C."/>
            <person name="Hou L."/>
            <person name="Andersen J.H."/>
            <person name="Hansen E.H."/>
            <person name="Altermark B."/>
            <person name="Li C."/>
            <person name="Kuhnert E."/>
            <person name="Cox R.J."/>
            <person name="Crous P.W."/>
            <person name="Spatafora J.W."/>
            <person name="Lail K."/>
            <person name="Amirebrahimi M."/>
            <person name="Lipzen A."/>
            <person name="Pangilinan J."/>
            <person name="Andreopoulos W."/>
            <person name="Hayes R.D."/>
            <person name="Ng V."/>
            <person name="Grigoriev I.V."/>
            <person name="Jackson S.A."/>
            <person name="Sutton T.D.S."/>
            <person name="Dobson A.D.W."/>
            <person name="Rama T."/>
        </authorList>
    </citation>
    <scope>NUCLEOTIDE SEQUENCE</scope>
    <source>
        <strain evidence="9">TRa3180A</strain>
    </source>
</reference>
<dbReference type="Pfam" id="PF20684">
    <property type="entry name" value="Fung_rhodopsin"/>
    <property type="match status" value="1"/>
</dbReference>
<feature type="transmembrane region" description="Helical" evidence="7">
    <location>
        <begin position="246"/>
        <end position="269"/>
    </location>
</feature>
<comment type="similarity">
    <text evidence="5">Belongs to the SAT4 family.</text>
</comment>
<dbReference type="InterPro" id="IPR049326">
    <property type="entry name" value="Rhodopsin_dom_fungi"/>
</dbReference>
<feature type="transmembrane region" description="Helical" evidence="7">
    <location>
        <begin position="170"/>
        <end position="192"/>
    </location>
</feature>
<keyword evidence="2 7" id="KW-0812">Transmembrane</keyword>
<dbReference type="GO" id="GO:0016020">
    <property type="term" value="C:membrane"/>
    <property type="evidence" value="ECO:0007669"/>
    <property type="project" value="UniProtKB-SubCell"/>
</dbReference>
<proteinExistence type="inferred from homology"/>
<evidence type="ECO:0000256" key="7">
    <source>
        <dbReference type="SAM" id="Phobius"/>
    </source>
</evidence>
<feature type="transmembrane region" description="Helical" evidence="7">
    <location>
        <begin position="93"/>
        <end position="110"/>
    </location>
</feature>
<dbReference type="PANTHER" id="PTHR33048:SF158">
    <property type="entry name" value="MEMBRANE PROTEIN PTH11-LIKE, PUTATIVE-RELATED"/>
    <property type="match status" value="1"/>
</dbReference>
<feature type="region of interest" description="Disordered" evidence="6">
    <location>
        <begin position="292"/>
        <end position="329"/>
    </location>
</feature>
<organism evidence="9 10">
    <name type="scientific">Calycina marina</name>
    <dbReference type="NCBI Taxonomy" id="1763456"/>
    <lineage>
        <taxon>Eukaryota</taxon>
        <taxon>Fungi</taxon>
        <taxon>Dikarya</taxon>
        <taxon>Ascomycota</taxon>
        <taxon>Pezizomycotina</taxon>
        <taxon>Leotiomycetes</taxon>
        <taxon>Helotiales</taxon>
        <taxon>Pezizellaceae</taxon>
        <taxon>Calycina</taxon>
    </lineage>
</organism>
<evidence type="ECO:0000313" key="9">
    <source>
        <dbReference type="EMBL" id="KAG9241330.1"/>
    </source>
</evidence>
<feature type="domain" description="Rhodopsin" evidence="8">
    <location>
        <begin position="27"/>
        <end position="268"/>
    </location>
</feature>
<evidence type="ECO:0000256" key="1">
    <source>
        <dbReference type="ARBA" id="ARBA00004141"/>
    </source>
</evidence>
<keyword evidence="10" id="KW-1185">Reference proteome</keyword>
<evidence type="ECO:0000256" key="2">
    <source>
        <dbReference type="ARBA" id="ARBA00022692"/>
    </source>
</evidence>
<comment type="caution">
    <text evidence="9">The sequence shown here is derived from an EMBL/GenBank/DDBJ whole genome shotgun (WGS) entry which is preliminary data.</text>
</comment>
<dbReference type="Proteomes" id="UP000887226">
    <property type="component" value="Unassembled WGS sequence"/>
</dbReference>
<keyword evidence="4 7" id="KW-0472">Membrane</keyword>
<feature type="transmembrane region" description="Helical" evidence="7">
    <location>
        <begin position="43"/>
        <end position="73"/>
    </location>
</feature>
<dbReference type="InterPro" id="IPR052337">
    <property type="entry name" value="SAT4-like"/>
</dbReference>
<feature type="transmembrane region" description="Helical" evidence="7">
    <location>
        <begin position="204"/>
        <end position="226"/>
    </location>
</feature>
<sequence>MTIPDVSVAGVVVNIALAVATCSIVALRFYSRRKHNQGLKADDWVILACLVLCISMVVEATYASSSGLFGVMIPTMSTADVQRFFLVQFEDVLVSHFTYGLIKISVVIFYKRIFTGRSFNISANVVMGAVIAWMIIAFFTVLLSSKGVSTYWTLPLELQGSMNTLNVPNLIISLAAVDCGLDLAVLSLPFPVIRKLRMSTTKKVYLSAVFLLGAFCLVSGAIRLWFTHRLFGSTRPDLKLDEQVYLWAHIEAYVSTITACLPTLSPLILKSRSIESIIGSIKSVLSLRSKSSSIFRSGPSDSEDRRSGSSRSSGIEKMPWMKNSSGMTESTATMDFRNLDLEAQRKYPERIVVSKTFASETI</sequence>
<accession>A0A9P7YX39</accession>
<feature type="transmembrane region" description="Helical" evidence="7">
    <location>
        <begin position="122"/>
        <end position="143"/>
    </location>
</feature>
<evidence type="ECO:0000259" key="8">
    <source>
        <dbReference type="Pfam" id="PF20684"/>
    </source>
</evidence>
<name>A0A9P7YX39_9HELO</name>
<evidence type="ECO:0000256" key="6">
    <source>
        <dbReference type="SAM" id="MobiDB-lite"/>
    </source>
</evidence>
<dbReference type="EMBL" id="MU254230">
    <property type="protein sequence ID" value="KAG9241330.1"/>
    <property type="molecule type" value="Genomic_DNA"/>
</dbReference>
<comment type="subcellular location">
    <subcellularLocation>
        <location evidence="1">Membrane</location>
        <topology evidence="1">Multi-pass membrane protein</topology>
    </subcellularLocation>
</comment>
<protein>
    <recommendedName>
        <fullName evidence="8">Rhodopsin domain-containing protein</fullName>
    </recommendedName>
</protein>
<dbReference type="AlphaFoldDB" id="A0A9P7YX39"/>
<keyword evidence="3 7" id="KW-1133">Transmembrane helix</keyword>